<evidence type="ECO:0000256" key="1">
    <source>
        <dbReference type="ARBA" id="ARBA00023125"/>
    </source>
</evidence>
<evidence type="ECO:0000313" key="6">
    <source>
        <dbReference type="EMBL" id="UGX91123.1"/>
    </source>
</evidence>
<dbReference type="Gene3D" id="3.40.50.300">
    <property type="entry name" value="P-loop containing nucleotide triphosphate hydrolases"/>
    <property type="match status" value="1"/>
</dbReference>
<dbReference type="InterPro" id="IPR001867">
    <property type="entry name" value="OmpR/PhoB-type_DNA-bd"/>
</dbReference>
<reference evidence="6 7" key="3">
    <citation type="journal article" date="2022" name="Int. J. Syst. Evol. Microbiol.">
        <title>Strains of Bradyrhizobium barranii sp. nov. associated with legumes native to Canada are symbionts of soybeans and belong to different subspecies (subsp. barranii subsp. nov. and subsp. apii subsp. nov.) and symbiovars (sv. glycinearum and sv. septentrionale).</title>
        <authorList>
            <person name="Bromfield E.S.P."/>
            <person name="Cloutier S."/>
            <person name="Wasai-Hara S."/>
            <person name="Minamisawa K."/>
        </authorList>
    </citation>
    <scope>NUCLEOTIDE SEQUENCE [LARGE SCALE GENOMIC DNA]</scope>
    <source>
        <strain evidence="6 7">323S2</strain>
    </source>
</reference>
<dbReference type="GO" id="GO:0003677">
    <property type="term" value="F:DNA binding"/>
    <property type="evidence" value="ECO:0007669"/>
    <property type="project" value="UniProtKB-UniRule"/>
</dbReference>
<reference evidence="6 7" key="1">
    <citation type="journal article" date="2017" name="Syst. Appl. Microbiol.">
        <title>Soybeans inoculated with root zone soils of Canadian native legumes harbour diverse and novel Bradyrhizobium spp. that possess agricultural potential.</title>
        <authorList>
            <person name="Bromfield E.S.P."/>
            <person name="Cloutier S."/>
            <person name="Tambong J.T."/>
            <person name="Tran Thi T.V."/>
        </authorList>
    </citation>
    <scope>NUCLEOTIDE SEQUENCE [LARGE SCALE GENOMIC DNA]</scope>
    <source>
        <strain evidence="6 7">323S2</strain>
    </source>
</reference>
<dbReference type="AlphaFoldDB" id="A0A7Z0TTA3"/>
<evidence type="ECO:0000313" key="7">
    <source>
        <dbReference type="Proteomes" id="UP000564836"/>
    </source>
</evidence>
<dbReference type="SUPFAM" id="SSF46894">
    <property type="entry name" value="C-terminal effector domain of the bipartite response regulators"/>
    <property type="match status" value="1"/>
</dbReference>
<dbReference type="PANTHER" id="PTHR47691:SF3">
    <property type="entry name" value="HTH-TYPE TRANSCRIPTIONAL REGULATOR RV0890C-RELATED"/>
    <property type="match status" value="1"/>
</dbReference>
<evidence type="ECO:0000313" key="5">
    <source>
        <dbReference type="EMBL" id="NYY92944.1"/>
    </source>
</evidence>
<dbReference type="GO" id="GO:0006355">
    <property type="term" value="P:regulation of DNA-templated transcription"/>
    <property type="evidence" value="ECO:0007669"/>
    <property type="project" value="InterPro"/>
</dbReference>
<dbReference type="PROSITE" id="PS51755">
    <property type="entry name" value="OMPR_PHOB"/>
    <property type="match status" value="1"/>
</dbReference>
<dbReference type="EMBL" id="JACBFH010000001">
    <property type="protein sequence ID" value="NYY92944.1"/>
    <property type="molecule type" value="Genomic_DNA"/>
</dbReference>
<feature type="compositionally biased region" description="Basic and acidic residues" evidence="3">
    <location>
        <begin position="520"/>
        <end position="536"/>
    </location>
</feature>
<evidence type="ECO:0000259" key="4">
    <source>
        <dbReference type="PROSITE" id="PS51755"/>
    </source>
</evidence>
<dbReference type="PANTHER" id="PTHR47691">
    <property type="entry name" value="REGULATOR-RELATED"/>
    <property type="match status" value="1"/>
</dbReference>
<feature type="region of interest" description="Disordered" evidence="3">
    <location>
        <begin position="1"/>
        <end position="24"/>
    </location>
</feature>
<dbReference type="InterPro" id="IPR027417">
    <property type="entry name" value="P-loop_NTPase"/>
</dbReference>
<dbReference type="PRINTS" id="PR00364">
    <property type="entry name" value="DISEASERSIST"/>
</dbReference>
<dbReference type="SUPFAM" id="SSF52540">
    <property type="entry name" value="P-loop containing nucleoside triphosphate hydrolases"/>
    <property type="match status" value="1"/>
</dbReference>
<dbReference type="InterPro" id="IPR036388">
    <property type="entry name" value="WH-like_DNA-bd_sf"/>
</dbReference>
<dbReference type="InterPro" id="IPR049945">
    <property type="entry name" value="AAA_22"/>
</dbReference>
<proteinExistence type="predicted"/>
<feature type="compositionally biased region" description="Basic and acidic residues" evidence="3">
    <location>
        <begin position="1"/>
        <end position="10"/>
    </location>
</feature>
<keyword evidence="1 2" id="KW-0238">DNA-binding</keyword>
<dbReference type="CDD" id="cd00383">
    <property type="entry name" value="trans_reg_C"/>
    <property type="match status" value="1"/>
</dbReference>
<dbReference type="InterPro" id="IPR016032">
    <property type="entry name" value="Sig_transdc_resp-reg_C-effctor"/>
</dbReference>
<organism evidence="5">
    <name type="scientific">Bradyrhizobium barranii subsp. barranii</name>
    <dbReference type="NCBI Taxonomy" id="2823807"/>
    <lineage>
        <taxon>Bacteria</taxon>
        <taxon>Pseudomonadati</taxon>
        <taxon>Pseudomonadota</taxon>
        <taxon>Alphaproteobacteria</taxon>
        <taxon>Hyphomicrobiales</taxon>
        <taxon>Nitrobacteraceae</taxon>
        <taxon>Bradyrhizobium</taxon>
        <taxon>Bradyrhizobium barranii</taxon>
    </lineage>
</organism>
<feature type="DNA-binding region" description="OmpR/PhoB-type" evidence="2">
    <location>
        <begin position="35"/>
        <end position="133"/>
    </location>
</feature>
<accession>A0A7Z0TTA3</accession>
<dbReference type="SMART" id="SM00862">
    <property type="entry name" value="Trans_reg_C"/>
    <property type="match status" value="1"/>
</dbReference>
<dbReference type="Proteomes" id="UP000564836">
    <property type="component" value="Chromosome"/>
</dbReference>
<dbReference type="RefSeq" id="WP_166351091.1">
    <property type="nucleotide sequence ID" value="NZ_CP088280.1"/>
</dbReference>
<gene>
    <name evidence="6" type="ORF">G6321_00035705</name>
    <name evidence="5" type="ORF">G6321_32580</name>
</gene>
<dbReference type="EMBL" id="CP088280">
    <property type="protein sequence ID" value="UGX91123.1"/>
    <property type="molecule type" value="Genomic_DNA"/>
</dbReference>
<evidence type="ECO:0000256" key="3">
    <source>
        <dbReference type="SAM" id="MobiDB-lite"/>
    </source>
</evidence>
<dbReference type="Pfam" id="PF13401">
    <property type="entry name" value="AAA_22"/>
    <property type="match status" value="1"/>
</dbReference>
<evidence type="ECO:0000256" key="2">
    <source>
        <dbReference type="PROSITE-ProRule" id="PRU01091"/>
    </source>
</evidence>
<reference evidence="5" key="2">
    <citation type="submission" date="2020-06" db="EMBL/GenBank/DDBJ databases">
        <title>Whole Genome Sequence of Bradyrhizobium sp. Strain 323S2.</title>
        <authorList>
            <person name="Bromfield E.S.P."/>
        </authorList>
    </citation>
    <scope>NUCLEOTIDE SEQUENCE [LARGE SCALE GENOMIC DNA]</scope>
    <source>
        <strain evidence="5">323S2</strain>
    </source>
</reference>
<sequence>MSSDLLEDRPVPPFSEDNHEDADDENEDLYRDFLADTVTFGDFAFSPAGRLLTCGARPIALGSRAMDILKLLIQRSGSVVTKKELMAKVWPNVTVGENGLHFQIAALRKALKDGQNGNRYIVNVSGRGYCFVAPTARAASRASVSASAVEGLVEVSTIPPALTRMVGRDDAVSEVSALLLKHRLVTVTGAAGVGKTTVAVSAAHLWGQTNGHTVSFVDFDKIDEPDLIRDTLASAFGLSDSSSDPAGRLPTITRHKRRLLVLDNCEHLAGAIAEVAERLLHNAESLQILVTSRETLQAHGERVYQLQQLVGPPSDMPLSMADALGYPASQMFIERVEANGVLISDCPQNVRLISQICERLDGIPLAIDIVARRAGTHGLMETAELLTEGRFLRWPGARTAPSRHQTLYASFERTNDLLTTEERSVFRCLSTIADTFNLREACRVTTKTGIANEIVVDIIRRLVTSSLVLATHDATGAVTYRLIKSTKIFALGAADTEDGALHSTTRGNYHLARTNARIGSERNAPDTHHRSDRDKVACLPASPPHLHGRRDAGTTACSSQTTLLHIKQLHTPAS</sequence>
<dbReference type="GO" id="GO:0000160">
    <property type="term" value="P:phosphorelay signal transduction system"/>
    <property type="evidence" value="ECO:0007669"/>
    <property type="project" value="InterPro"/>
</dbReference>
<dbReference type="GO" id="GO:0016887">
    <property type="term" value="F:ATP hydrolysis activity"/>
    <property type="evidence" value="ECO:0007669"/>
    <property type="project" value="InterPro"/>
</dbReference>
<dbReference type="Gene3D" id="1.10.10.10">
    <property type="entry name" value="Winged helix-like DNA-binding domain superfamily/Winged helix DNA-binding domain"/>
    <property type="match status" value="1"/>
</dbReference>
<dbReference type="Pfam" id="PF00486">
    <property type="entry name" value="Trans_reg_C"/>
    <property type="match status" value="1"/>
</dbReference>
<feature type="domain" description="OmpR/PhoB-type" evidence="4">
    <location>
        <begin position="35"/>
        <end position="133"/>
    </location>
</feature>
<feature type="region of interest" description="Disordered" evidence="3">
    <location>
        <begin position="520"/>
        <end position="553"/>
    </location>
</feature>
<protein>
    <submittedName>
        <fullName evidence="5">Helix-turn-helix transcriptional regulator</fullName>
    </submittedName>
</protein>
<name>A0A7Z0TTA3_9BRAD</name>